<evidence type="ECO:0000313" key="8">
    <source>
        <dbReference type="Proteomes" id="UP001139344"/>
    </source>
</evidence>
<gene>
    <name evidence="7" type="ORF">LU635_05630</name>
</gene>
<evidence type="ECO:0000256" key="5">
    <source>
        <dbReference type="SAM" id="Phobius"/>
    </source>
</evidence>
<protein>
    <submittedName>
        <fullName evidence="7">VWA domain-containing protein</fullName>
    </submittedName>
</protein>
<name>A0A9X1UVE8_9FLAO</name>
<feature type="transmembrane region" description="Helical" evidence="5">
    <location>
        <begin position="56"/>
        <end position="74"/>
    </location>
</feature>
<keyword evidence="3 5" id="KW-1133">Transmembrane helix</keyword>
<feature type="transmembrane region" description="Helical" evidence="5">
    <location>
        <begin position="12"/>
        <end position="29"/>
    </location>
</feature>
<dbReference type="SMART" id="SM00327">
    <property type="entry name" value="VWA"/>
    <property type="match status" value="1"/>
</dbReference>
<dbReference type="Proteomes" id="UP001139344">
    <property type="component" value="Unassembled WGS sequence"/>
</dbReference>
<keyword evidence="1" id="KW-1003">Cell membrane</keyword>
<dbReference type="InterPro" id="IPR036465">
    <property type="entry name" value="vWFA_dom_sf"/>
</dbReference>
<evidence type="ECO:0000256" key="3">
    <source>
        <dbReference type="ARBA" id="ARBA00022989"/>
    </source>
</evidence>
<evidence type="ECO:0000256" key="2">
    <source>
        <dbReference type="ARBA" id="ARBA00022692"/>
    </source>
</evidence>
<keyword evidence="2 5" id="KW-0812">Transmembrane</keyword>
<dbReference type="InterPro" id="IPR002035">
    <property type="entry name" value="VWF_A"/>
</dbReference>
<evidence type="ECO:0000313" key="7">
    <source>
        <dbReference type="EMBL" id="MCG9971112.1"/>
    </source>
</evidence>
<evidence type="ECO:0000259" key="6">
    <source>
        <dbReference type="PROSITE" id="PS50234"/>
    </source>
</evidence>
<proteinExistence type="predicted"/>
<dbReference type="SUPFAM" id="SSF53300">
    <property type="entry name" value="vWA-like"/>
    <property type="match status" value="1"/>
</dbReference>
<evidence type="ECO:0000256" key="1">
    <source>
        <dbReference type="ARBA" id="ARBA00022475"/>
    </source>
</evidence>
<comment type="caution">
    <text evidence="7">The sequence shown here is derived from an EMBL/GenBank/DDBJ whole genome shotgun (WGS) entry which is preliminary data.</text>
</comment>
<dbReference type="PANTHER" id="PTHR22550:SF5">
    <property type="entry name" value="LEUCINE ZIPPER PROTEIN 4"/>
    <property type="match status" value="1"/>
</dbReference>
<dbReference type="AlphaFoldDB" id="A0A9X1UVE8"/>
<dbReference type="Gene3D" id="3.40.50.410">
    <property type="entry name" value="von Willebrand factor, type A domain"/>
    <property type="match status" value="1"/>
</dbReference>
<organism evidence="7 8">
    <name type="scientific">Christiangramia crocea</name>
    <dbReference type="NCBI Taxonomy" id="2904124"/>
    <lineage>
        <taxon>Bacteria</taxon>
        <taxon>Pseudomonadati</taxon>
        <taxon>Bacteroidota</taxon>
        <taxon>Flavobacteriia</taxon>
        <taxon>Flavobacteriales</taxon>
        <taxon>Flavobacteriaceae</taxon>
        <taxon>Christiangramia</taxon>
    </lineage>
</organism>
<keyword evidence="4 5" id="KW-0472">Membrane</keyword>
<reference evidence="7" key="1">
    <citation type="submission" date="2021-12" db="EMBL/GenBank/DDBJ databases">
        <title>Description of Gramella crocea sp. nov., a new bacterium isolated from activated sludge.</title>
        <authorList>
            <person name="Zhang X."/>
        </authorList>
    </citation>
    <scope>NUCLEOTIDE SEQUENCE</scope>
    <source>
        <strain evidence="7">YB25</strain>
    </source>
</reference>
<dbReference type="PANTHER" id="PTHR22550">
    <property type="entry name" value="SPORE GERMINATION PROTEIN"/>
    <property type="match status" value="1"/>
</dbReference>
<dbReference type="InterPro" id="IPR050768">
    <property type="entry name" value="UPF0353/GerABKA_families"/>
</dbReference>
<accession>A0A9X1UVE8</accession>
<keyword evidence="8" id="KW-1185">Reference proteome</keyword>
<dbReference type="Pfam" id="PF00092">
    <property type="entry name" value="VWA"/>
    <property type="match status" value="1"/>
</dbReference>
<dbReference type="PROSITE" id="PS50234">
    <property type="entry name" value="VWFA"/>
    <property type="match status" value="1"/>
</dbReference>
<evidence type="ECO:0000256" key="4">
    <source>
        <dbReference type="ARBA" id="ARBA00023136"/>
    </source>
</evidence>
<feature type="domain" description="VWFA" evidence="6">
    <location>
        <begin position="91"/>
        <end position="290"/>
    </location>
</feature>
<feature type="transmembrane region" description="Helical" evidence="5">
    <location>
        <begin position="310"/>
        <end position="328"/>
    </location>
</feature>
<dbReference type="RefSeq" id="WP_240097080.1">
    <property type="nucleotide sequence ID" value="NZ_JAJSON010000015.1"/>
</dbReference>
<sequence length="354" mass="39783">MFVLEEKIWFWLLLAIPVIILFFLFLIFWQSRTRKKFADSSLLKFLAPNRSRSKPIIKLILILLGISSLVIALVNPKMGTKLETVKREGVDIVFAIDVSKSMDAEDIAPSRLEKSKQLVSQILNTLGSDRVGIIAYAGGAFPQLPITTDYSAARMFLQALNTDMISSQGTAISDAIELATTYYDDEQQTNRVLFIISDGEDHEGNVEEISMQAAEMGIRIYTIGVGTEKGGPIPIKRNGVIQNYKKDNQGETVITKLNPGTLQEIANSADGSYIEGNVTSEVTDRVTEELQNIEKTEFEAKQFADFKSHFQWFLGVALALLFLDIFVLERSTAWLRRLNLFNERRKKGEKDDAE</sequence>
<dbReference type="EMBL" id="JAJSON010000015">
    <property type="protein sequence ID" value="MCG9971112.1"/>
    <property type="molecule type" value="Genomic_DNA"/>
</dbReference>